<dbReference type="Pfam" id="PF00566">
    <property type="entry name" value="RabGAP-TBC"/>
    <property type="match status" value="1"/>
</dbReference>
<dbReference type="GO" id="GO:0005096">
    <property type="term" value="F:GTPase activator activity"/>
    <property type="evidence" value="ECO:0007669"/>
    <property type="project" value="UniProtKB-KW"/>
</dbReference>
<evidence type="ECO:0000313" key="4">
    <source>
        <dbReference type="EMBL" id="MBC1172263.1"/>
    </source>
</evidence>
<dbReference type="InterPro" id="IPR000195">
    <property type="entry name" value="Rab-GAP-TBC_dom"/>
</dbReference>
<dbReference type="PANTHER" id="PTHR22957">
    <property type="entry name" value="TBC1 DOMAIN FAMILY MEMBER GTPASE-ACTIVATING PROTEIN"/>
    <property type="match status" value="1"/>
</dbReference>
<accession>A0A1B0CAR8</accession>
<dbReference type="EMBL" id="AJWK01004214">
    <property type="status" value="NOT_ANNOTATED_CDS"/>
    <property type="molecule type" value="Genomic_DNA"/>
</dbReference>
<dbReference type="PROSITE" id="PS50086">
    <property type="entry name" value="TBC_RABGAP"/>
    <property type="match status" value="1"/>
</dbReference>
<feature type="domain" description="Rab-GAP TBC" evidence="3">
    <location>
        <begin position="325"/>
        <end position="433"/>
    </location>
</feature>
<sequence length="433" mass="49863">MDENIENPHEICTHDGVMVKKTNSNCSVESNTTGSIHLIHSLSTKELWIEWRPNDGFLISDTDTQEQDEWSFVDTIVRRNRTISESLIFNTNTNNISVKEPPQGQTPPKPRTIRVKLKDLKCVEVLKNGLVIKLIAKADGRLHSEFVFQHGNADNFVRSLSSTHCLQRNHRNRNTYDIVEDHTLPHDSDKLQKTFAELQIDDIKSGSGWITDVMRRPFEHTLDIFAKITDVYVATPTSPPAASPKTTRPPVGQTAASPSSTMMQSTTEDYEPPSESGEKQKLPHIEIQPRGQPLSEMVWRSMINEDGSIPSEKVDLIKEKIYRGGIEDGLRAEVWKYLLDYDLWGNTNTLRDSLRKHKKMEYYTMKSQWLRMTPVQESNFTAFRDRKCQIEKDVKRTDRTQEFFAGDDNPNLETLHEILMTYVMYNFDLGYVQ</sequence>
<dbReference type="VEuPathDB" id="VectorBase:LLOJ001130"/>
<feature type="region of interest" description="Disordered" evidence="2">
    <location>
        <begin position="237"/>
        <end position="281"/>
    </location>
</feature>
<dbReference type="EMBL" id="AJWK01004213">
    <property type="status" value="NOT_ANNOTATED_CDS"/>
    <property type="molecule type" value="Genomic_DNA"/>
</dbReference>
<evidence type="ECO:0000313" key="5">
    <source>
        <dbReference type="EnsemblMetazoa" id="LLOJ001130-PA"/>
    </source>
</evidence>
<keyword evidence="6" id="KW-1185">Reference proteome</keyword>
<dbReference type="EMBL" id="GITU01003560">
    <property type="protein sequence ID" value="MBC1172263.1"/>
    <property type="molecule type" value="Transcribed_RNA"/>
</dbReference>
<dbReference type="Gene3D" id="1.10.8.270">
    <property type="entry name" value="putative rabgap domain of human tbc1 domain family member 14 like domains"/>
    <property type="match status" value="1"/>
</dbReference>
<evidence type="ECO:0000259" key="3">
    <source>
        <dbReference type="PROSITE" id="PS50086"/>
    </source>
</evidence>
<dbReference type="PANTHER" id="PTHR22957:SF645">
    <property type="entry name" value="LD27216P"/>
    <property type="match status" value="1"/>
</dbReference>
<feature type="compositionally biased region" description="Polar residues" evidence="2">
    <location>
        <begin position="254"/>
        <end position="267"/>
    </location>
</feature>
<reference evidence="5" key="3">
    <citation type="submission" date="2020-05" db="UniProtKB">
        <authorList>
            <consortium name="EnsemblMetazoa"/>
        </authorList>
    </citation>
    <scope>IDENTIFICATION</scope>
    <source>
        <strain evidence="5">Jacobina</strain>
    </source>
</reference>
<dbReference type="Proteomes" id="UP000092461">
    <property type="component" value="Unassembled WGS sequence"/>
</dbReference>
<dbReference type="EnsemblMetazoa" id="LLOJ001130-RA">
    <property type="protein sequence ID" value="LLOJ001130-PA"/>
    <property type="gene ID" value="LLOJ001130"/>
</dbReference>
<evidence type="ECO:0000256" key="1">
    <source>
        <dbReference type="ARBA" id="ARBA00022468"/>
    </source>
</evidence>
<evidence type="ECO:0000313" key="6">
    <source>
        <dbReference type="Proteomes" id="UP000092461"/>
    </source>
</evidence>
<keyword evidence="1" id="KW-0343">GTPase activation</keyword>
<dbReference type="SUPFAM" id="SSF47923">
    <property type="entry name" value="Ypt/Rab-GAP domain of gyp1p"/>
    <property type="match status" value="1"/>
</dbReference>
<reference evidence="4" key="2">
    <citation type="journal article" date="2020" name="BMC">
        <title>Leishmania infection induces a limited differential gene expression in the sand fly midgut.</title>
        <authorList>
            <person name="Coutinho-Abreu I.V."/>
            <person name="Serafim T.D."/>
            <person name="Meneses C."/>
            <person name="Kamhawi S."/>
            <person name="Oliveira F."/>
            <person name="Valenzuela J.G."/>
        </authorList>
    </citation>
    <scope>NUCLEOTIDE SEQUENCE</scope>
    <source>
        <strain evidence="4">Jacobina</strain>
        <tissue evidence="4">Midgut</tissue>
    </source>
</reference>
<organism evidence="5 6">
    <name type="scientific">Lutzomyia longipalpis</name>
    <name type="common">Sand fly</name>
    <dbReference type="NCBI Taxonomy" id="7200"/>
    <lineage>
        <taxon>Eukaryota</taxon>
        <taxon>Metazoa</taxon>
        <taxon>Ecdysozoa</taxon>
        <taxon>Arthropoda</taxon>
        <taxon>Hexapoda</taxon>
        <taxon>Insecta</taxon>
        <taxon>Pterygota</taxon>
        <taxon>Neoptera</taxon>
        <taxon>Endopterygota</taxon>
        <taxon>Diptera</taxon>
        <taxon>Nematocera</taxon>
        <taxon>Psychodoidea</taxon>
        <taxon>Psychodidae</taxon>
        <taxon>Lutzomyia</taxon>
        <taxon>Lutzomyia</taxon>
    </lineage>
</organism>
<protein>
    <submittedName>
        <fullName evidence="4">Putative gtpase-activating protein gyp7</fullName>
    </submittedName>
</protein>
<proteinExistence type="predicted"/>
<evidence type="ECO:0000256" key="2">
    <source>
        <dbReference type="SAM" id="MobiDB-lite"/>
    </source>
</evidence>
<dbReference type="AlphaFoldDB" id="A0A1B0CAR8"/>
<reference evidence="6" key="1">
    <citation type="submission" date="2012-05" db="EMBL/GenBank/DDBJ databases">
        <title>Whole Genome Assembly of Lutzomyia longipalpis.</title>
        <authorList>
            <person name="Richards S."/>
            <person name="Qu C."/>
            <person name="Dillon R."/>
            <person name="Worley K."/>
            <person name="Scherer S."/>
            <person name="Batterton M."/>
            <person name="Taylor A."/>
            <person name="Hawes A."/>
            <person name="Hernandez B."/>
            <person name="Kovar C."/>
            <person name="Mandapat C."/>
            <person name="Pham C."/>
            <person name="Qu C."/>
            <person name="Jing C."/>
            <person name="Bess C."/>
            <person name="Bandaranaike D."/>
            <person name="Ngo D."/>
            <person name="Ongeri F."/>
            <person name="Arias F."/>
            <person name="Lara F."/>
            <person name="Weissenberger G."/>
            <person name="Kamau G."/>
            <person name="Han H."/>
            <person name="Shen H."/>
            <person name="Dinh H."/>
            <person name="Khalil I."/>
            <person name="Jones J."/>
            <person name="Shafer J."/>
            <person name="Jayaseelan J."/>
            <person name="Quiroz J."/>
            <person name="Blankenburg K."/>
            <person name="Nguyen L."/>
            <person name="Jackson L."/>
            <person name="Francisco L."/>
            <person name="Tang L.-Y."/>
            <person name="Pu L.-L."/>
            <person name="Perales L."/>
            <person name="Lorensuhewa L."/>
            <person name="Munidasa M."/>
            <person name="Coyle M."/>
            <person name="Taylor M."/>
            <person name="Puazo M."/>
            <person name="Firestine M."/>
            <person name="Scheel M."/>
            <person name="Javaid M."/>
            <person name="Wang M."/>
            <person name="Li M."/>
            <person name="Tabassum N."/>
            <person name="Saada N."/>
            <person name="Osuji N."/>
            <person name="Aqrawi P."/>
            <person name="Fu Q."/>
            <person name="Thornton R."/>
            <person name="Raj R."/>
            <person name="Goodspeed R."/>
            <person name="Mata R."/>
            <person name="Najjar R."/>
            <person name="Gubbala S."/>
            <person name="Lee S."/>
            <person name="Denson S."/>
            <person name="Patil S."/>
            <person name="Macmil S."/>
            <person name="Qi S."/>
            <person name="Matskevitch T."/>
            <person name="Palculict T."/>
            <person name="Mathew T."/>
            <person name="Vee V."/>
            <person name="Velamala V."/>
            <person name="Korchina V."/>
            <person name="Cai W."/>
            <person name="Liu W."/>
            <person name="Dai W."/>
            <person name="Zou X."/>
            <person name="Zhu Y."/>
            <person name="Zhang Y."/>
            <person name="Wu Y.-Q."/>
            <person name="Xin Y."/>
            <person name="Nazarath L."/>
            <person name="Kovar C."/>
            <person name="Han Y."/>
            <person name="Muzny D."/>
            <person name="Gibbs R."/>
        </authorList>
    </citation>
    <scope>NUCLEOTIDE SEQUENCE [LARGE SCALE GENOMIC DNA]</scope>
    <source>
        <strain evidence="6">Jacobina</strain>
    </source>
</reference>
<name>A0A1B0CAR8_LUTLO</name>
<dbReference type="InterPro" id="IPR035969">
    <property type="entry name" value="Rab-GAP_TBC_sf"/>
</dbReference>
<dbReference type="VEuPathDB" id="VectorBase:LLONM1_001901"/>